<keyword evidence="2" id="KW-0472">Membrane</keyword>
<feature type="compositionally biased region" description="Pro residues" evidence="1">
    <location>
        <begin position="16"/>
        <end position="65"/>
    </location>
</feature>
<evidence type="ECO:0000256" key="1">
    <source>
        <dbReference type="SAM" id="MobiDB-lite"/>
    </source>
</evidence>
<feature type="transmembrane region" description="Helical" evidence="2">
    <location>
        <begin position="141"/>
        <end position="171"/>
    </location>
</feature>
<sequence length="414" mass="42630">MSDRAWQAPDAAGAPPAVPPVAPPVGPPGAQPPGPPPGWAAPPPGPPPGWASAPPGPPPGWAPPPKPGLIPLRPLSFGTLLWAPFRTLRRNPAATFGSGLVVQLASLLVSAAVMVPFFVFVLSRTTQATFENQDEILTGGIAAFLLAMLVPTLVGMVLGAFLQGVMVVEVATGTLGERLRFGALWRRAATRIWPLLGWTAMLGLGAALLVVLGIGAVLFGLAVGGPVGALVAGLLVFVGALGVGALWVWIGTKVALVPSVIVLERRGIRDAVRRSWQLTDGAFWRTFGTLALVTVILTFAAQVVTQPFSLVGGILAGLLDPTGSSDTAMVVLIVVYAITILLTLLIGAITAVVQAALVAVITIDLRMRKEGLDLDLQRHVELRDAGRPVGDPYAPPPGAPAPAVAPTRPPGATV</sequence>
<proteinExistence type="predicted"/>
<gene>
    <name evidence="4" type="ORF">GE115_12065</name>
</gene>
<name>A0A6I2FDL1_9MICO</name>
<evidence type="ECO:0000259" key="3">
    <source>
        <dbReference type="Pfam" id="PF10110"/>
    </source>
</evidence>
<feature type="transmembrane region" description="Helical" evidence="2">
    <location>
        <begin position="229"/>
        <end position="262"/>
    </location>
</feature>
<feature type="transmembrane region" description="Helical" evidence="2">
    <location>
        <begin position="328"/>
        <end position="361"/>
    </location>
</feature>
<dbReference type="EMBL" id="WJIF01000006">
    <property type="protein sequence ID" value="MRG60596.1"/>
    <property type="molecule type" value="Genomic_DNA"/>
</dbReference>
<feature type="domain" description="Glycerophosphoryl diester phosphodiesterase membrane" evidence="3">
    <location>
        <begin position="243"/>
        <end position="357"/>
    </location>
</feature>
<feature type="compositionally biased region" description="Low complexity" evidence="1">
    <location>
        <begin position="401"/>
        <end position="414"/>
    </location>
</feature>
<dbReference type="Pfam" id="PF10110">
    <property type="entry name" value="GPDPase_memb"/>
    <property type="match status" value="1"/>
</dbReference>
<feature type="transmembrane region" description="Helical" evidence="2">
    <location>
        <begin position="192"/>
        <end position="223"/>
    </location>
</feature>
<keyword evidence="5" id="KW-1185">Reference proteome</keyword>
<protein>
    <recommendedName>
        <fullName evidence="3">Glycerophosphoryl diester phosphodiesterase membrane domain-containing protein</fullName>
    </recommendedName>
</protein>
<dbReference type="InterPro" id="IPR018476">
    <property type="entry name" value="GlyceroP-diester-Pdiesterase_M"/>
</dbReference>
<evidence type="ECO:0000256" key="2">
    <source>
        <dbReference type="SAM" id="Phobius"/>
    </source>
</evidence>
<dbReference type="RefSeq" id="WP_153685035.1">
    <property type="nucleotide sequence ID" value="NZ_WJIF01000006.1"/>
</dbReference>
<feature type="transmembrane region" description="Helical" evidence="2">
    <location>
        <begin position="96"/>
        <end position="121"/>
    </location>
</feature>
<evidence type="ECO:0000313" key="5">
    <source>
        <dbReference type="Proteomes" id="UP000431080"/>
    </source>
</evidence>
<comment type="caution">
    <text evidence="4">The sequence shown here is derived from an EMBL/GenBank/DDBJ whole genome shotgun (WGS) entry which is preliminary data.</text>
</comment>
<reference evidence="4 5" key="1">
    <citation type="submission" date="2019-10" db="EMBL/GenBank/DDBJ databases">
        <authorList>
            <person name="Nie G."/>
            <person name="Ming H."/>
            <person name="Yi B."/>
        </authorList>
    </citation>
    <scope>NUCLEOTIDE SEQUENCE [LARGE SCALE GENOMIC DNA]</scope>
    <source>
        <strain evidence="4 5">CFH 90414</strain>
    </source>
</reference>
<dbReference type="Proteomes" id="UP000431080">
    <property type="component" value="Unassembled WGS sequence"/>
</dbReference>
<feature type="region of interest" description="Disordered" evidence="1">
    <location>
        <begin position="386"/>
        <end position="414"/>
    </location>
</feature>
<organism evidence="4 5">
    <name type="scientific">Agromyces agglutinans</name>
    <dbReference type="NCBI Taxonomy" id="2662258"/>
    <lineage>
        <taxon>Bacteria</taxon>
        <taxon>Bacillati</taxon>
        <taxon>Actinomycetota</taxon>
        <taxon>Actinomycetes</taxon>
        <taxon>Micrococcales</taxon>
        <taxon>Microbacteriaceae</taxon>
        <taxon>Agromyces</taxon>
    </lineage>
</organism>
<evidence type="ECO:0000313" key="4">
    <source>
        <dbReference type="EMBL" id="MRG60596.1"/>
    </source>
</evidence>
<feature type="transmembrane region" description="Helical" evidence="2">
    <location>
        <begin position="283"/>
        <end position="308"/>
    </location>
</feature>
<feature type="region of interest" description="Disordered" evidence="1">
    <location>
        <begin position="1"/>
        <end position="65"/>
    </location>
</feature>
<accession>A0A6I2FDL1</accession>
<keyword evidence="2" id="KW-0812">Transmembrane</keyword>
<keyword evidence="2" id="KW-1133">Transmembrane helix</keyword>
<dbReference type="AlphaFoldDB" id="A0A6I2FDL1"/>